<evidence type="ECO:0000313" key="1">
    <source>
        <dbReference type="EMBL" id="KAA1052493.1"/>
    </source>
</evidence>
<comment type="caution">
    <text evidence="1">The sequence shown here is derived from an EMBL/GenBank/DDBJ whole genome shotgun (WGS) entry which is preliminary data.</text>
</comment>
<proteinExistence type="predicted"/>
<reference evidence="1 2" key="1">
    <citation type="submission" date="2019-07" db="EMBL/GenBank/DDBJ databases">
        <title>Genome sequencing of the stress-tolerant strain Azospirillum brasilense Az19.</title>
        <authorList>
            <person name="Maroniche G.A."/>
            <person name="Garcia J.E."/>
            <person name="Pagnussat L."/>
            <person name="Amenta M."/>
            <person name="Creus C.M."/>
        </authorList>
    </citation>
    <scope>NUCLEOTIDE SEQUENCE [LARGE SCALE GENOMIC DNA]</scope>
    <source>
        <strain evidence="1 2">Az19</strain>
    </source>
</reference>
<name>A0A5B0KL40_9PROT</name>
<gene>
    <name evidence="1" type="ORF">FH063_004270</name>
</gene>
<dbReference type="RefSeq" id="WP_149651751.1">
    <property type="nucleotide sequence ID" value="NZ_VEWN01000027.1"/>
</dbReference>
<dbReference type="Proteomes" id="UP000325333">
    <property type="component" value="Unassembled WGS sequence"/>
</dbReference>
<evidence type="ECO:0000313" key="2">
    <source>
        <dbReference type="Proteomes" id="UP000325333"/>
    </source>
</evidence>
<dbReference type="AlphaFoldDB" id="A0A5B0KL40"/>
<sequence>MPVPAIVMPVLEVAKRIPPPVYIATAHTVIGLAQGRHVARLERAEQAHRHHLEQTEQAHRHQLAEHQSLSALVQTTAQAAREHNVRITVHADRSVSAEPA</sequence>
<organism evidence="1 2">
    <name type="scientific">Azospirillum argentinense</name>
    <dbReference type="NCBI Taxonomy" id="2970906"/>
    <lineage>
        <taxon>Bacteria</taxon>
        <taxon>Pseudomonadati</taxon>
        <taxon>Pseudomonadota</taxon>
        <taxon>Alphaproteobacteria</taxon>
        <taxon>Rhodospirillales</taxon>
        <taxon>Azospirillaceae</taxon>
        <taxon>Azospirillum</taxon>
    </lineage>
</organism>
<dbReference type="EMBL" id="VEWN01000027">
    <property type="protein sequence ID" value="KAA1052493.1"/>
    <property type="molecule type" value="Genomic_DNA"/>
</dbReference>
<protein>
    <submittedName>
        <fullName evidence="1">Uncharacterized protein</fullName>
    </submittedName>
</protein>
<accession>A0A5B0KL40</accession>